<accession>A0A645HV06</accession>
<evidence type="ECO:0000313" key="2">
    <source>
        <dbReference type="EMBL" id="MPN42406.1"/>
    </source>
</evidence>
<reference evidence="2" key="1">
    <citation type="submission" date="2019-08" db="EMBL/GenBank/DDBJ databases">
        <authorList>
            <person name="Kucharzyk K."/>
            <person name="Murdoch R.W."/>
            <person name="Higgins S."/>
            <person name="Loffler F."/>
        </authorList>
    </citation>
    <scope>NUCLEOTIDE SEQUENCE</scope>
</reference>
<keyword evidence="1" id="KW-0472">Membrane</keyword>
<dbReference type="AlphaFoldDB" id="A0A645HV06"/>
<dbReference type="EMBL" id="VSSQ01100119">
    <property type="protein sequence ID" value="MPN42406.1"/>
    <property type="molecule type" value="Genomic_DNA"/>
</dbReference>
<keyword evidence="1" id="KW-0812">Transmembrane</keyword>
<sequence>MNHAKHCIAFHLGINEYPYGVEVIYFVEILVLGIHFFINAVNGFDSAFNGKFDILSFKVLCDYFLRVIKKILVCAVFPVYVALYFLVSDGIKILHSENFKL</sequence>
<keyword evidence="1" id="KW-1133">Transmembrane helix</keyword>
<comment type="caution">
    <text evidence="2">The sequence shown here is derived from an EMBL/GenBank/DDBJ whole genome shotgun (WGS) entry which is preliminary data.</text>
</comment>
<feature type="transmembrane region" description="Helical" evidence="1">
    <location>
        <begin position="23"/>
        <end position="42"/>
    </location>
</feature>
<gene>
    <name evidence="2" type="ORF">SDC9_189963</name>
</gene>
<proteinExistence type="predicted"/>
<evidence type="ECO:0000256" key="1">
    <source>
        <dbReference type="SAM" id="Phobius"/>
    </source>
</evidence>
<protein>
    <submittedName>
        <fullName evidence="2">Uncharacterized protein</fullName>
    </submittedName>
</protein>
<feature type="transmembrane region" description="Helical" evidence="1">
    <location>
        <begin position="63"/>
        <end position="87"/>
    </location>
</feature>
<name>A0A645HV06_9ZZZZ</name>
<organism evidence="2">
    <name type="scientific">bioreactor metagenome</name>
    <dbReference type="NCBI Taxonomy" id="1076179"/>
    <lineage>
        <taxon>unclassified sequences</taxon>
        <taxon>metagenomes</taxon>
        <taxon>ecological metagenomes</taxon>
    </lineage>
</organism>